<evidence type="ECO:0000313" key="1">
    <source>
        <dbReference type="EMBL" id="GFN80321.1"/>
    </source>
</evidence>
<accession>A0AAV3YCY9</accession>
<gene>
    <name evidence="1" type="ORF">PoB_000682700</name>
</gene>
<reference evidence="1 2" key="1">
    <citation type="journal article" date="2021" name="Elife">
        <title>Chloroplast acquisition without the gene transfer in kleptoplastic sea slugs, Plakobranchus ocellatus.</title>
        <authorList>
            <person name="Maeda T."/>
            <person name="Takahashi S."/>
            <person name="Yoshida T."/>
            <person name="Shimamura S."/>
            <person name="Takaki Y."/>
            <person name="Nagai Y."/>
            <person name="Toyoda A."/>
            <person name="Suzuki Y."/>
            <person name="Arimoto A."/>
            <person name="Ishii H."/>
            <person name="Satoh N."/>
            <person name="Nishiyama T."/>
            <person name="Hasebe M."/>
            <person name="Maruyama T."/>
            <person name="Minagawa J."/>
            <person name="Obokata J."/>
            <person name="Shigenobu S."/>
        </authorList>
    </citation>
    <scope>NUCLEOTIDE SEQUENCE [LARGE SCALE GENOMIC DNA]</scope>
</reference>
<dbReference type="EMBL" id="BLXT01000816">
    <property type="protein sequence ID" value="GFN80321.1"/>
    <property type="molecule type" value="Genomic_DNA"/>
</dbReference>
<keyword evidence="2" id="KW-1185">Reference proteome</keyword>
<name>A0AAV3YCY9_9GAST</name>
<evidence type="ECO:0000313" key="2">
    <source>
        <dbReference type="Proteomes" id="UP000735302"/>
    </source>
</evidence>
<organism evidence="1 2">
    <name type="scientific">Plakobranchus ocellatus</name>
    <dbReference type="NCBI Taxonomy" id="259542"/>
    <lineage>
        <taxon>Eukaryota</taxon>
        <taxon>Metazoa</taxon>
        <taxon>Spiralia</taxon>
        <taxon>Lophotrochozoa</taxon>
        <taxon>Mollusca</taxon>
        <taxon>Gastropoda</taxon>
        <taxon>Heterobranchia</taxon>
        <taxon>Euthyneura</taxon>
        <taxon>Panpulmonata</taxon>
        <taxon>Sacoglossa</taxon>
        <taxon>Placobranchoidea</taxon>
        <taxon>Plakobranchidae</taxon>
        <taxon>Plakobranchus</taxon>
    </lineage>
</organism>
<proteinExistence type="predicted"/>
<protein>
    <submittedName>
        <fullName evidence="1">Uncharacterized protein</fullName>
    </submittedName>
</protein>
<comment type="caution">
    <text evidence="1">The sequence shown here is derived from an EMBL/GenBank/DDBJ whole genome shotgun (WGS) entry which is preliminary data.</text>
</comment>
<dbReference type="Proteomes" id="UP000735302">
    <property type="component" value="Unassembled WGS sequence"/>
</dbReference>
<sequence length="88" mass="9789">MEVWTGLELGIVRSREVVNIMGSGYRLGVGGETGRSHTATAVRYRYNEERDVYGLVSEQGSDDDHIKDLGRRPYTADLITAALTLLFL</sequence>
<dbReference type="AlphaFoldDB" id="A0AAV3YCY9"/>